<dbReference type="GO" id="GO:0019509">
    <property type="term" value="P:L-methionine salvage from methylthioadenosine"/>
    <property type="evidence" value="ECO:0007669"/>
    <property type="project" value="TreeGrafter"/>
</dbReference>
<proteinExistence type="predicted"/>
<gene>
    <name evidence="3" type="ORF">KDK_08230</name>
</gene>
<dbReference type="Proteomes" id="UP000287188">
    <property type="component" value="Unassembled WGS sequence"/>
</dbReference>
<protein>
    <submittedName>
        <fullName evidence="3">Uncharacterized protein</fullName>
    </submittedName>
</protein>
<sequence length="79" mass="8387">MPQAKIGVIGGSGLYHMENMTEIEEVRIQTPFGDPSDVITIGKVSGVSMAFLPGMDAAIASVRQKCPHVQTSGPSKAWE</sequence>
<dbReference type="GO" id="GO:0017061">
    <property type="term" value="F:S-methyl-5-thioadenosine phosphorylase activity"/>
    <property type="evidence" value="ECO:0007669"/>
    <property type="project" value="InterPro"/>
</dbReference>
<reference evidence="4" key="1">
    <citation type="submission" date="2018-12" db="EMBL/GenBank/DDBJ databases">
        <title>Tengunoibacter tsumagoiensis gen. nov., sp. nov., Dictyobacter kobayashii sp. nov., D. alpinus sp. nov., and D. joshuensis sp. nov. and description of Dictyobacteraceae fam. nov. within the order Ktedonobacterales isolated from Tengu-no-mugimeshi.</title>
        <authorList>
            <person name="Wang C.M."/>
            <person name="Zheng Y."/>
            <person name="Sakai Y."/>
            <person name="Toyoda A."/>
            <person name="Minakuchi Y."/>
            <person name="Abe K."/>
            <person name="Yokota A."/>
            <person name="Yabe S."/>
        </authorList>
    </citation>
    <scope>NUCLEOTIDE SEQUENCE [LARGE SCALE GENOMIC DNA]</scope>
    <source>
        <strain evidence="4">Uno11</strain>
    </source>
</reference>
<dbReference type="GO" id="GO:0005829">
    <property type="term" value="C:cytosol"/>
    <property type="evidence" value="ECO:0007669"/>
    <property type="project" value="TreeGrafter"/>
</dbReference>
<dbReference type="PANTHER" id="PTHR42679">
    <property type="entry name" value="S-METHYL-5'-THIOADENOSINE PHOSPHORYLASE"/>
    <property type="match status" value="1"/>
</dbReference>
<dbReference type="Gene3D" id="3.40.50.1580">
    <property type="entry name" value="Nucleoside phosphorylase domain"/>
    <property type="match status" value="1"/>
</dbReference>
<evidence type="ECO:0000313" key="4">
    <source>
        <dbReference type="Proteomes" id="UP000287188"/>
    </source>
</evidence>
<evidence type="ECO:0000256" key="2">
    <source>
        <dbReference type="ARBA" id="ARBA00022679"/>
    </source>
</evidence>
<evidence type="ECO:0000313" key="3">
    <source>
        <dbReference type="EMBL" id="GCE17023.1"/>
    </source>
</evidence>
<organism evidence="3 4">
    <name type="scientific">Dictyobacter kobayashii</name>
    <dbReference type="NCBI Taxonomy" id="2014872"/>
    <lineage>
        <taxon>Bacteria</taxon>
        <taxon>Bacillati</taxon>
        <taxon>Chloroflexota</taxon>
        <taxon>Ktedonobacteria</taxon>
        <taxon>Ktedonobacterales</taxon>
        <taxon>Dictyobacteraceae</taxon>
        <taxon>Dictyobacter</taxon>
    </lineage>
</organism>
<evidence type="ECO:0000256" key="1">
    <source>
        <dbReference type="ARBA" id="ARBA00022676"/>
    </source>
</evidence>
<accession>A0A402AD58</accession>
<keyword evidence="1" id="KW-0328">Glycosyltransferase</keyword>
<dbReference type="EMBL" id="BIFS01000001">
    <property type="protein sequence ID" value="GCE17023.1"/>
    <property type="molecule type" value="Genomic_DNA"/>
</dbReference>
<dbReference type="InterPro" id="IPR035994">
    <property type="entry name" value="Nucleoside_phosphorylase_sf"/>
</dbReference>
<dbReference type="SUPFAM" id="SSF53167">
    <property type="entry name" value="Purine and uridine phosphorylases"/>
    <property type="match status" value="1"/>
</dbReference>
<name>A0A402AD58_9CHLR</name>
<comment type="caution">
    <text evidence="3">The sequence shown here is derived from an EMBL/GenBank/DDBJ whole genome shotgun (WGS) entry which is preliminary data.</text>
</comment>
<dbReference type="InterPro" id="IPR010044">
    <property type="entry name" value="MTAP"/>
</dbReference>
<dbReference type="GO" id="GO:0009116">
    <property type="term" value="P:nucleoside metabolic process"/>
    <property type="evidence" value="ECO:0007669"/>
    <property type="project" value="InterPro"/>
</dbReference>
<dbReference type="AlphaFoldDB" id="A0A402AD58"/>
<keyword evidence="4" id="KW-1185">Reference proteome</keyword>
<keyword evidence="2" id="KW-0808">Transferase</keyword>
<dbReference type="PANTHER" id="PTHR42679:SF2">
    <property type="entry name" value="S-METHYL-5'-THIOADENOSINE PHOSPHORYLASE"/>
    <property type="match status" value="1"/>
</dbReference>